<evidence type="ECO:0000313" key="2">
    <source>
        <dbReference type="EMBL" id="GHA90601.1"/>
    </source>
</evidence>
<reference evidence="2" key="1">
    <citation type="journal article" date="2014" name="Int. J. Syst. Evol. Microbiol.">
        <title>Complete genome sequence of Corynebacterium casei LMG S-19264T (=DSM 44701T), isolated from a smear-ripened cheese.</title>
        <authorList>
            <consortium name="US DOE Joint Genome Institute (JGI-PGF)"/>
            <person name="Walter F."/>
            <person name="Albersmeier A."/>
            <person name="Kalinowski J."/>
            <person name="Ruckert C."/>
        </authorList>
    </citation>
    <scope>NUCLEOTIDE SEQUENCE</scope>
    <source>
        <strain evidence="2">JCM 4518</strain>
    </source>
</reference>
<organism evidence="2 3">
    <name type="scientific">Streptomyces termitum</name>
    <dbReference type="NCBI Taxonomy" id="67368"/>
    <lineage>
        <taxon>Bacteria</taxon>
        <taxon>Bacillati</taxon>
        <taxon>Actinomycetota</taxon>
        <taxon>Actinomycetes</taxon>
        <taxon>Kitasatosporales</taxon>
        <taxon>Streptomycetaceae</taxon>
        <taxon>Streptomyces</taxon>
    </lineage>
</organism>
<dbReference type="AlphaFoldDB" id="A0A918WAS7"/>
<accession>A0A918WAS7</accession>
<feature type="region of interest" description="Disordered" evidence="1">
    <location>
        <begin position="1"/>
        <end position="34"/>
    </location>
</feature>
<dbReference type="EMBL" id="BMUL01000009">
    <property type="protein sequence ID" value="GHA90601.1"/>
    <property type="molecule type" value="Genomic_DNA"/>
</dbReference>
<evidence type="ECO:0000256" key="1">
    <source>
        <dbReference type="SAM" id="MobiDB-lite"/>
    </source>
</evidence>
<sequence>MRGGSAGRKTAAGTGEGVAEHAGEGSGVGREDPGDDVNAFLKFDYLEDGAADLTPTTAWNAHIRA</sequence>
<protein>
    <submittedName>
        <fullName evidence="2">Uncharacterized protein</fullName>
    </submittedName>
</protein>
<reference evidence="2" key="2">
    <citation type="submission" date="2020-09" db="EMBL/GenBank/DDBJ databases">
        <authorList>
            <person name="Sun Q."/>
            <person name="Ohkuma M."/>
        </authorList>
    </citation>
    <scope>NUCLEOTIDE SEQUENCE</scope>
    <source>
        <strain evidence="2">JCM 4518</strain>
    </source>
</reference>
<name>A0A918WAS7_9ACTN</name>
<gene>
    <name evidence="2" type="ORF">GCM10010305_37830</name>
</gene>
<dbReference type="Proteomes" id="UP000644020">
    <property type="component" value="Unassembled WGS sequence"/>
</dbReference>
<comment type="caution">
    <text evidence="2">The sequence shown here is derived from an EMBL/GenBank/DDBJ whole genome shotgun (WGS) entry which is preliminary data.</text>
</comment>
<keyword evidence="3" id="KW-1185">Reference proteome</keyword>
<proteinExistence type="predicted"/>
<evidence type="ECO:0000313" key="3">
    <source>
        <dbReference type="Proteomes" id="UP000644020"/>
    </source>
</evidence>